<dbReference type="PANTHER" id="PTHR47756:SF2">
    <property type="entry name" value="BLL6612 PROTEIN"/>
    <property type="match status" value="1"/>
</dbReference>
<dbReference type="PANTHER" id="PTHR47756">
    <property type="entry name" value="BLL6612 PROTEIN-RELATED"/>
    <property type="match status" value="1"/>
</dbReference>
<dbReference type="Pfam" id="PF20239">
    <property type="entry name" value="DUF6596"/>
    <property type="match status" value="1"/>
</dbReference>
<dbReference type="SUPFAM" id="SSF88946">
    <property type="entry name" value="Sigma2 domain of RNA polymerase sigma factors"/>
    <property type="match status" value="1"/>
</dbReference>
<dbReference type="InterPro" id="IPR013325">
    <property type="entry name" value="RNA_pol_sigma_r2"/>
</dbReference>
<reference evidence="4" key="1">
    <citation type="submission" date="2024-02" db="EMBL/GenBank/DDBJ databases">
        <title>Sediminibacterium planktonica sp. nov. and Sediminibacterium longus sp. nov., isolated from surface lake and river water.</title>
        <authorList>
            <person name="Watanabe K."/>
            <person name="Takemine S."/>
            <person name="Ishii Y."/>
            <person name="Ogata Y."/>
            <person name="Shindo C."/>
            <person name="Suda W."/>
        </authorList>
    </citation>
    <scope>NUCLEOTIDE SEQUENCE</scope>
    <source>
        <strain evidence="4">KACHI17</strain>
    </source>
</reference>
<name>A0AAT9GKA1_9BACT</name>
<dbReference type="InterPro" id="IPR014284">
    <property type="entry name" value="RNA_pol_sigma-70_dom"/>
</dbReference>
<dbReference type="Gene3D" id="1.10.1740.10">
    <property type="match status" value="1"/>
</dbReference>
<accession>A0AAT9GKA1</accession>
<evidence type="ECO:0000259" key="3">
    <source>
        <dbReference type="Pfam" id="PF20239"/>
    </source>
</evidence>
<dbReference type="Pfam" id="PF04542">
    <property type="entry name" value="Sigma70_r2"/>
    <property type="match status" value="1"/>
</dbReference>
<feature type="domain" description="DUF6596" evidence="3">
    <location>
        <begin position="165"/>
        <end position="267"/>
    </location>
</feature>
<feature type="domain" description="RNA polymerase sigma-70 region 2" evidence="1">
    <location>
        <begin position="16"/>
        <end position="59"/>
    </location>
</feature>
<dbReference type="InterPro" id="IPR007627">
    <property type="entry name" value="RNA_pol_sigma70_r2"/>
</dbReference>
<proteinExistence type="predicted"/>
<dbReference type="NCBIfam" id="TIGR02937">
    <property type="entry name" value="sigma70-ECF"/>
    <property type="match status" value="1"/>
</dbReference>
<dbReference type="EMBL" id="AP029612">
    <property type="protein sequence ID" value="BFG71091.1"/>
    <property type="molecule type" value="Genomic_DNA"/>
</dbReference>
<dbReference type="Pfam" id="PF08281">
    <property type="entry name" value="Sigma70_r4_2"/>
    <property type="match status" value="1"/>
</dbReference>
<evidence type="ECO:0000313" key="4">
    <source>
        <dbReference type="EMBL" id="BFG71091.1"/>
    </source>
</evidence>
<dbReference type="GO" id="GO:0003677">
    <property type="term" value="F:DNA binding"/>
    <property type="evidence" value="ECO:0007669"/>
    <property type="project" value="InterPro"/>
</dbReference>
<protein>
    <submittedName>
        <fullName evidence="4">Sigma-70 family RNA polymerase sigma factor</fullName>
    </submittedName>
</protein>
<dbReference type="SUPFAM" id="SSF88659">
    <property type="entry name" value="Sigma3 and sigma4 domains of RNA polymerase sigma factors"/>
    <property type="match status" value="1"/>
</dbReference>
<dbReference type="InterPro" id="IPR046531">
    <property type="entry name" value="DUF6596"/>
</dbReference>
<feature type="domain" description="RNA polymerase sigma factor 70 region 4 type 2" evidence="2">
    <location>
        <begin position="95"/>
        <end position="147"/>
    </location>
</feature>
<sequence>MVAVLSRLAGFKHLNLIEDIVQESFISALQHWKLKGIPDQPEAWLMKTAKNKAVDLLRRINYHARFVQSQDNANYSEQVASFFHDHEISDSELRMIFACCHPSLKKEDQIALTLKLVFSFSISEIAKALVLTDPVVQKRLSRAKEFLVSEHIELEIPSGKELSNRLEAVRIVLYLLFNEGYYARKTDELIRRDLCMEALRCCKILCEHTAVKDPINQALLALMCLHAARFDSRFSDTQQFILLEHQDRSLWDKELIQVGYYYLNAAAEGDKISKYHIEAAIAAEHCKATLYNETNWGQLLYWYDLLIQTDASPVILLNRALVIHANGDTEKAIGEVLSIPGIELLLKNDHHYSSVLGYLYMKLSDRIQAKIYFLQAMSMANSEAEKILLQTRIDQLSAKN</sequence>
<organism evidence="4">
    <name type="scientific">Sediminibacterium sp. KACHI17</name>
    <dbReference type="NCBI Taxonomy" id="1751071"/>
    <lineage>
        <taxon>Bacteria</taxon>
        <taxon>Pseudomonadati</taxon>
        <taxon>Bacteroidota</taxon>
        <taxon>Chitinophagia</taxon>
        <taxon>Chitinophagales</taxon>
        <taxon>Chitinophagaceae</taxon>
        <taxon>Sediminibacterium</taxon>
    </lineage>
</organism>
<gene>
    <name evidence="4" type="ORF">KACHI17_19720</name>
</gene>
<evidence type="ECO:0000259" key="1">
    <source>
        <dbReference type="Pfam" id="PF04542"/>
    </source>
</evidence>
<dbReference type="AlphaFoldDB" id="A0AAT9GKA1"/>
<dbReference type="InterPro" id="IPR013249">
    <property type="entry name" value="RNA_pol_sigma70_r4_t2"/>
</dbReference>
<dbReference type="InterPro" id="IPR013324">
    <property type="entry name" value="RNA_pol_sigma_r3/r4-like"/>
</dbReference>
<dbReference type="GO" id="GO:0006352">
    <property type="term" value="P:DNA-templated transcription initiation"/>
    <property type="evidence" value="ECO:0007669"/>
    <property type="project" value="InterPro"/>
</dbReference>
<dbReference type="GO" id="GO:0016987">
    <property type="term" value="F:sigma factor activity"/>
    <property type="evidence" value="ECO:0007669"/>
    <property type="project" value="InterPro"/>
</dbReference>
<evidence type="ECO:0000259" key="2">
    <source>
        <dbReference type="Pfam" id="PF08281"/>
    </source>
</evidence>